<feature type="non-terminal residue" evidence="1">
    <location>
        <position position="1"/>
    </location>
</feature>
<sequence>GPGGAALRRRLALLRAVVVPERLVLPDAANLTEDGWLRHPGDIPSRFAALLDRLHWWALVLRQARAATLQGRAA</sequence>
<evidence type="ECO:0000313" key="2">
    <source>
        <dbReference type="Proteomes" id="UP000005324"/>
    </source>
</evidence>
<dbReference type="RefSeq" id="WP_007004890.1">
    <property type="nucleotide sequence ID" value="NZ_GG770780.1"/>
</dbReference>
<dbReference type="HOGENOM" id="CLU_2677115_0_0_5"/>
<organism evidence="1 2">
    <name type="scientific">Pseudoroseomonas cervicalis ATCC 49957</name>
    <dbReference type="NCBI Taxonomy" id="525371"/>
    <lineage>
        <taxon>Bacteria</taxon>
        <taxon>Pseudomonadati</taxon>
        <taxon>Pseudomonadota</taxon>
        <taxon>Alphaproteobacteria</taxon>
        <taxon>Acetobacterales</taxon>
        <taxon>Roseomonadaceae</taxon>
        <taxon>Roseomonas</taxon>
    </lineage>
</organism>
<dbReference type="Proteomes" id="UP000005324">
    <property type="component" value="Unassembled WGS sequence"/>
</dbReference>
<dbReference type="EMBL" id="ADVL01000276">
    <property type="protein sequence ID" value="EFH12115.1"/>
    <property type="molecule type" value="Genomic_DNA"/>
</dbReference>
<evidence type="ECO:0000313" key="1">
    <source>
        <dbReference type="EMBL" id="EFH12115.1"/>
    </source>
</evidence>
<proteinExistence type="predicted"/>
<protein>
    <submittedName>
        <fullName evidence="1">Uncharacterized protein</fullName>
    </submittedName>
</protein>
<reference evidence="1 2" key="1">
    <citation type="submission" date="2010-04" db="EMBL/GenBank/DDBJ databases">
        <authorList>
            <person name="Qin X."/>
            <person name="Bachman B."/>
            <person name="Battles P."/>
            <person name="Bell A."/>
            <person name="Bess C."/>
            <person name="Bickham C."/>
            <person name="Chaboub L."/>
            <person name="Chen D."/>
            <person name="Coyle M."/>
            <person name="Deiros D.R."/>
            <person name="Dinh H."/>
            <person name="Forbes L."/>
            <person name="Fowler G."/>
            <person name="Francisco L."/>
            <person name="Fu Q."/>
            <person name="Gubbala S."/>
            <person name="Hale W."/>
            <person name="Han Y."/>
            <person name="Hemphill L."/>
            <person name="Highlander S.K."/>
            <person name="Hirani K."/>
            <person name="Hogues M."/>
            <person name="Jackson L."/>
            <person name="Jakkamsetti A."/>
            <person name="Javaid M."/>
            <person name="Jiang H."/>
            <person name="Korchina V."/>
            <person name="Kovar C."/>
            <person name="Lara F."/>
            <person name="Lee S."/>
            <person name="Mata R."/>
            <person name="Mathew T."/>
            <person name="Moen C."/>
            <person name="Morales K."/>
            <person name="Munidasa M."/>
            <person name="Nazareth L."/>
            <person name="Ngo R."/>
            <person name="Nguyen L."/>
            <person name="Okwuonu G."/>
            <person name="Ongeri F."/>
            <person name="Patil S."/>
            <person name="Petrosino J."/>
            <person name="Pham C."/>
            <person name="Pham P."/>
            <person name="Pu L.-L."/>
            <person name="Puazo M."/>
            <person name="Raj R."/>
            <person name="Reid J."/>
            <person name="Rouhana J."/>
            <person name="Saada N."/>
            <person name="Shang Y."/>
            <person name="Simmons D."/>
            <person name="Thornton R."/>
            <person name="Warren J."/>
            <person name="Weissenberger G."/>
            <person name="Zhang J."/>
            <person name="Zhang L."/>
            <person name="Zhou C."/>
            <person name="Zhu D."/>
            <person name="Muzny D."/>
            <person name="Worley K."/>
            <person name="Gibbs R."/>
        </authorList>
    </citation>
    <scope>NUCLEOTIDE SEQUENCE [LARGE SCALE GENOMIC DNA]</scope>
    <source>
        <strain evidence="1 2">ATCC 49957</strain>
    </source>
</reference>
<comment type="caution">
    <text evidence="1">The sequence shown here is derived from an EMBL/GenBank/DDBJ whole genome shotgun (WGS) entry which is preliminary data.</text>
</comment>
<name>D5RKQ6_9PROT</name>
<keyword evidence="2" id="KW-1185">Reference proteome</keyword>
<dbReference type="AlphaFoldDB" id="D5RKQ6"/>
<gene>
    <name evidence="1" type="ORF">HMPREF0731_1666</name>
</gene>
<accession>D5RKQ6</accession>